<keyword evidence="6 7" id="KW-0342">GTP-binding</keyword>
<dbReference type="FunFam" id="3.40.50.300:FF:000616">
    <property type="entry name" value="GPN-loop GTPase 3"/>
    <property type="match status" value="1"/>
</dbReference>
<keyword evidence="5 7" id="KW-0378">Hydrolase</keyword>
<keyword evidence="10" id="KW-1185">Reference proteome</keyword>
<dbReference type="Gene3D" id="3.40.50.300">
    <property type="entry name" value="P-loop containing nucleotide triphosphate hydrolases"/>
    <property type="match status" value="1"/>
</dbReference>
<comment type="function">
    <text evidence="7">Small GTPase required for proper nuclear import of RNA polymerase II and III (RNAPII and RNAPIII). May act at an RNAP assembly step prior to nuclear import.</text>
</comment>
<dbReference type="RefSeq" id="XP_014153699.1">
    <property type="nucleotide sequence ID" value="XM_014298224.1"/>
</dbReference>
<sequence length="272" mass="30975">MKYVQLVIGPAGSGKSTYCSTIQEYCDNIGRTVHVLNLDPAAEHFSYRVSLDIRDLVSLDDVTEDEELNFGPNGGLLYCMEFLTENLTWLRDELEDYDEDYIIIDCPGQIELYSHFDYMKTLVTALQEWDFRVCCVYLMDAQFMADSAKFFAGVLSALSAMIRLEVPHVNVLTKMDLVDNPRSRQVERFFQADSTLLTIDGASHLSEKFYKLNEAIAGLVDEWSMVSFLPIDRTDSDSISIVMQQIDNAVQYGEDAEPKGEVPDFEDEQRDD</sequence>
<evidence type="ECO:0000256" key="2">
    <source>
        <dbReference type="ARBA" id="ARBA00005290"/>
    </source>
</evidence>
<proteinExistence type="inferred from homology"/>
<evidence type="ECO:0000256" key="5">
    <source>
        <dbReference type="ARBA" id="ARBA00022801"/>
    </source>
</evidence>
<dbReference type="PANTHER" id="PTHR21231:SF7">
    <property type="entry name" value="GPN-LOOP GTPASE 3"/>
    <property type="match status" value="1"/>
</dbReference>
<evidence type="ECO:0000256" key="8">
    <source>
        <dbReference type="SAM" id="MobiDB-lite"/>
    </source>
</evidence>
<dbReference type="InterPro" id="IPR004130">
    <property type="entry name" value="Gpn"/>
</dbReference>
<accession>A0A0L0FV33</accession>
<evidence type="ECO:0000256" key="4">
    <source>
        <dbReference type="ARBA" id="ARBA00022741"/>
    </source>
</evidence>
<comment type="function">
    <text evidence="1">Small GTPase required for proper localization of RNA polymerase II (RNAPII). May act at an RNAP assembly step prior to nuclear import.</text>
</comment>
<feature type="region of interest" description="Disordered" evidence="8">
    <location>
        <begin position="252"/>
        <end position="272"/>
    </location>
</feature>
<feature type="compositionally biased region" description="Acidic residues" evidence="8">
    <location>
        <begin position="263"/>
        <end position="272"/>
    </location>
</feature>
<gene>
    <name evidence="9" type="ORF">SARC_07822</name>
</gene>
<dbReference type="InterPro" id="IPR027417">
    <property type="entry name" value="P-loop_NTPase"/>
</dbReference>
<organism evidence="9 10">
    <name type="scientific">Sphaeroforma arctica JP610</name>
    <dbReference type="NCBI Taxonomy" id="667725"/>
    <lineage>
        <taxon>Eukaryota</taxon>
        <taxon>Ichthyosporea</taxon>
        <taxon>Ichthyophonida</taxon>
        <taxon>Sphaeroforma</taxon>
    </lineage>
</organism>
<name>A0A0L0FV33_9EUKA</name>
<dbReference type="RefSeq" id="XP_014153700.1">
    <property type="nucleotide sequence ID" value="XM_014298225.1"/>
</dbReference>
<dbReference type="Proteomes" id="UP000054560">
    <property type="component" value="Unassembled WGS sequence"/>
</dbReference>
<dbReference type="STRING" id="667725.A0A0L0FV33"/>
<dbReference type="GO" id="GO:0005525">
    <property type="term" value="F:GTP binding"/>
    <property type="evidence" value="ECO:0007669"/>
    <property type="project" value="UniProtKB-KW"/>
</dbReference>
<evidence type="ECO:0000313" key="9">
    <source>
        <dbReference type="EMBL" id="KNC79798.1"/>
    </source>
</evidence>
<protein>
    <recommendedName>
        <fullName evidence="3 7">GPN-loop GTPase 3</fullName>
    </recommendedName>
</protein>
<evidence type="ECO:0000256" key="6">
    <source>
        <dbReference type="ARBA" id="ARBA00023134"/>
    </source>
</evidence>
<dbReference type="GeneID" id="25908326"/>
<evidence type="ECO:0000313" key="10">
    <source>
        <dbReference type="Proteomes" id="UP000054560"/>
    </source>
</evidence>
<comment type="subunit">
    <text evidence="7">Binds to RNA polymerase II (RNAPII).</text>
</comment>
<dbReference type="GO" id="GO:0003924">
    <property type="term" value="F:GTPase activity"/>
    <property type="evidence" value="ECO:0007669"/>
    <property type="project" value="TreeGrafter"/>
</dbReference>
<evidence type="ECO:0000256" key="3">
    <source>
        <dbReference type="ARBA" id="ARBA00014587"/>
    </source>
</evidence>
<dbReference type="OrthoDB" id="5839at2759"/>
<dbReference type="AlphaFoldDB" id="A0A0L0FV33"/>
<dbReference type="EMBL" id="KQ242243">
    <property type="protein sequence ID" value="KNC79797.1"/>
    <property type="molecule type" value="Genomic_DNA"/>
</dbReference>
<dbReference type="SUPFAM" id="SSF52540">
    <property type="entry name" value="P-loop containing nucleoside triphosphate hydrolases"/>
    <property type="match status" value="1"/>
</dbReference>
<comment type="similarity">
    <text evidence="2 7">Belongs to the GPN-loop GTPase family.</text>
</comment>
<dbReference type="eggNOG" id="KOG1534">
    <property type="taxonomic scope" value="Eukaryota"/>
</dbReference>
<evidence type="ECO:0000256" key="1">
    <source>
        <dbReference type="ARBA" id="ARBA00002411"/>
    </source>
</evidence>
<keyword evidence="4 7" id="KW-0547">Nucleotide-binding</keyword>
<dbReference type="CDD" id="cd17872">
    <property type="entry name" value="GPN3"/>
    <property type="match status" value="1"/>
</dbReference>
<dbReference type="InterPro" id="IPR030228">
    <property type="entry name" value="Gpn3"/>
</dbReference>
<evidence type="ECO:0000256" key="7">
    <source>
        <dbReference type="RuleBase" id="RU365059"/>
    </source>
</evidence>
<dbReference type="EMBL" id="KQ242243">
    <property type="protein sequence ID" value="KNC79798.1"/>
    <property type="molecule type" value="Genomic_DNA"/>
</dbReference>
<dbReference type="PANTHER" id="PTHR21231">
    <property type="entry name" value="XPA-BINDING PROTEIN 1-RELATED"/>
    <property type="match status" value="1"/>
</dbReference>
<reference evidence="9 10" key="1">
    <citation type="submission" date="2011-02" db="EMBL/GenBank/DDBJ databases">
        <title>The Genome Sequence of Sphaeroforma arctica JP610.</title>
        <authorList>
            <consortium name="The Broad Institute Genome Sequencing Platform"/>
            <person name="Russ C."/>
            <person name="Cuomo C."/>
            <person name="Young S.K."/>
            <person name="Zeng Q."/>
            <person name="Gargeya S."/>
            <person name="Alvarado L."/>
            <person name="Berlin A."/>
            <person name="Chapman S.B."/>
            <person name="Chen Z."/>
            <person name="Freedman E."/>
            <person name="Gellesch M."/>
            <person name="Goldberg J."/>
            <person name="Griggs A."/>
            <person name="Gujja S."/>
            <person name="Heilman E."/>
            <person name="Heiman D."/>
            <person name="Howarth C."/>
            <person name="Mehta T."/>
            <person name="Neiman D."/>
            <person name="Pearson M."/>
            <person name="Roberts A."/>
            <person name="Saif S."/>
            <person name="Shea T."/>
            <person name="Shenoy N."/>
            <person name="Sisk P."/>
            <person name="Stolte C."/>
            <person name="Sykes S."/>
            <person name="White J."/>
            <person name="Yandava C."/>
            <person name="Burger G."/>
            <person name="Gray M.W."/>
            <person name="Holland P.W.H."/>
            <person name="King N."/>
            <person name="Lang F.B.F."/>
            <person name="Roger A.J."/>
            <person name="Ruiz-Trillo I."/>
            <person name="Haas B."/>
            <person name="Nusbaum C."/>
            <person name="Birren B."/>
        </authorList>
    </citation>
    <scope>NUCLEOTIDE SEQUENCE [LARGE SCALE GENOMIC DNA]</scope>
    <source>
        <strain evidence="9 10">JP610</strain>
    </source>
</reference>
<dbReference type="Pfam" id="PF03029">
    <property type="entry name" value="ATP_bind_1"/>
    <property type="match status" value="1"/>
</dbReference>